<keyword evidence="4" id="KW-1185">Reference proteome</keyword>
<protein>
    <recommendedName>
        <fullName evidence="1">Small, acid-soluble spore protein Tlp</fullName>
    </recommendedName>
</protein>
<keyword evidence="1" id="KW-0749">Sporulation</keyword>
<evidence type="ECO:0000256" key="2">
    <source>
        <dbReference type="SAM" id="Coils"/>
    </source>
</evidence>
<organism evidence="3 4">
    <name type="scientific">Psychrobacillus mangrovi</name>
    <dbReference type="NCBI Taxonomy" id="3117745"/>
    <lineage>
        <taxon>Bacteria</taxon>
        <taxon>Bacillati</taxon>
        <taxon>Bacillota</taxon>
        <taxon>Bacilli</taxon>
        <taxon>Bacillales</taxon>
        <taxon>Bacillaceae</taxon>
        <taxon>Psychrobacillus</taxon>
    </lineage>
</organism>
<comment type="subcellular location">
    <subcellularLocation>
        <location evidence="1">Spore core</location>
    </subcellularLocation>
</comment>
<accession>A0ABU8F457</accession>
<evidence type="ECO:0000313" key="4">
    <source>
        <dbReference type="Proteomes" id="UP001364890"/>
    </source>
</evidence>
<dbReference type="EMBL" id="JBAWSY010000005">
    <property type="protein sequence ID" value="MEI4769785.1"/>
    <property type="molecule type" value="Genomic_DNA"/>
</dbReference>
<dbReference type="InterPro" id="IPR017524">
    <property type="entry name" value="SASP_thioredoxin-like"/>
</dbReference>
<dbReference type="HAMAP" id="MF_01506">
    <property type="entry name" value="Tlp"/>
    <property type="match status" value="1"/>
</dbReference>
<dbReference type="RefSeq" id="WP_336497338.1">
    <property type="nucleotide sequence ID" value="NZ_JBAWSY010000005.1"/>
</dbReference>
<evidence type="ECO:0000313" key="3">
    <source>
        <dbReference type="EMBL" id="MEI4769785.1"/>
    </source>
</evidence>
<dbReference type="Proteomes" id="UP001364890">
    <property type="component" value="Unassembled WGS sequence"/>
</dbReference>
<dbReference type="Pfam" id="PF19824">
    <property type="entry name" value="Tlp"/>
    <property type="match status" value="1"/>
</dbReference>
<gene>
    <name evidence="1 3" type="primary">tlp</name>
    <name evidence="3" type="ORF">WAX74_09010</name>
</gene>
<comment type="similarity">
    <text evidence="1">Belongs to the Tlp family.</text>
</comment>
<feature type="coiled-coil region" evidence="2">
    <location>
        <begin position="15"/>
        <end position="64"/>
    </location>
</feature>
<sequence length="77" mass="8891">MSKNTPKPDDRSDNVEKLQDMVKNTKDNMEAAEELMPYTSGRELEAIKQKNARREESLEGFRKEILDEGKARKNGYS</sequence>
<comment type="induction">
    <text evidence="1">Expressed only in the forespore compartment of sporulating cells.</text>
</comment>
<evidence type="ECO:0000256" key="1">
    <source>
        <dbReference type="HAMAP-Rule" id="MF_01506"/>
    </source>
</evidence>
<dbReference type="NCBIfam" id="TIGR03090">
    <property type="entry name" value="SASP_tlp"/>
    <property type="match status" value="1"/>
</dbReference>
<name>A0ABU8F457_9BACI</name>
<reference evidence="3 4" key="1">
    <citation type="submission" date="2024-01" db="EMBL/GenBank/DDBJ databases">
        <title>Seven novel Bacillus-like species.</title>
        <authorList>
            <person name="Liu G."/>
        </authorList>
    </citation>
    <scope>NUCLEOTIDE SEQUENCE [LARGE SCALE GENOMIC DNA]</scope>
    <source>
        <strain evidence="3 4">FJAT-51614</strain>
    </source>
</reference>
<proteinExistence type="evidence at transcript level"/>
<comment type="caution">
    <text evidence="3">The sequence shown here is derived from an EMBL/GenBank/DDBJ whole genome shotgun (WGS) entry which is preliminary data.</text>
</comment>
<keyword evidence="2" id="KW-0175">Coiled coil</keyword>